<evidence type="ECO:0000256" key="6">
    <source>
        <dbReference type="ARBA" id="ARBA00037937"/>
    </source>
</evidence>
<dbReference type="InterPro" id="IPR022781">
    <property type="entry name" value="Flagellar_biosynth_FliO"/>
</dbReference>
<evidence type="ECO:0000313" key="9">
    <source>
        <dbReference type="EMBL" id="QKZ03629.1"/>
    </source>
</evidence>
<evidence type="ECO:0000256" key="3">
    <source>
        <dbReference type="ARBA" id="ARBA00022989"/>
    </source>
</evidence>
<proteinExistence type="inferred from homology"/>
<evidence type="ECO:0000313" key="10">
    <source>
        <dbReference type="Proteomes" id="UP000509568"/>
    </source>
</evidence>
<dbReference type="PANTHER" id="PTHR38766">
    <property type="entry name" value="FLAGELLAR PROTEIN FLIO"/>
    <property type="match status" value="1"/>
</dbReference>
<evidence type="ECO:0000256" key="2">
    <source>
        <dbReference type="ARBA" id="ARBA00022692"/>
    </source>
</evidence>
<evidence type="ECO:0000256" key="5">
    <source>
        <dbReference type="ARBA" id="ARBA00023143"/>
    </source>
</evidence>
<evidence type="ECO:0000256" key="4">
    <source>
        <dbReference type="ARBA" id="ARBA00023136"/>
    </source>
</evidence>
<dbReference type="GO" id="GO:0044781">
    <property type="term" value="P:bacterial-type flagellum organization"/>
    <property type="evidence" value="ECO:0007669"/>
    <property type="project" value="UniProtKB-UniRule"/>
</dbReference>
<dbReference type="PANTHER" id="PTHR38766:SF1">
    <property type="entry name" value="FLAGELLAR PROTEIN FLIO"/>
    <property type="match status" value="1"/>
</dbReference>
<dbReference type="Proteomes" id="UP000509568">
    <property type="component" value="Chromosome"/>
</dbReference>
<keyword evidence="10" id="KW-1185">Reference proteome</keyword>
<dbReference type="Pfam" id="PF04347">
    <property type="entry name" value="FliO"/>
    <property type="match status" value="1"/>
</dbReference>
<organism evidence="9 10">
    <name type="scientific">Pseudomonas eucalypticola</name>
    <dbReference type="NCBI Taxonomy" id="2599595"/>
    <lineage>
        <taxon>Bacteria</taxon>
        <taxon>Pseudomonadati</taxon>
        <taxon>Pseudomonadota</taxon>
        <taxon>Gammaproteobacteria</taxon>
        <taxon>Pseudomonadales</taxon>
        <taxon>Pseudomonadaceae</taxon>
        <taxon>Pseudomonas</taxon>
    </lineage>
</organism>
<dbReference type="GO" id="GO:0009425">
    <property type="term" value="C:bacterial-type flagellum basal body"/>
    <property type="evidence" value="ECO:0007669"/>
    <property type="project" value="UniProtKB-SubCell"/>
</dbReference>
<dbReference type="RefSeq" id="WP_158154668.1">
    <property type="nucleotide sequence ID" value="NZ_CP056030.1"/>
</dbReference>
<sequence>MGRLLTLLLALPLPAFAAQTLAPATTDPAPAPVAVGSALGGGMAAQLTQLMLGLLLVIGVIFALAWVLRRVQQATPHGGQVIELLGSRALGPRDRLVLVQVGSEQILLGLSPGRIAPLHVLQHPIEKPAKATAATPEFAQRLMELLGKDHKDKH</sequence>
<feature type="signal peptide" evidence="8">
    <location>
        <begin position="1"/>
        <end position="17"/>
    </location>
</feature>
<evidence type="ECO:0000256" key="1">
    <source>
        <dbReference type="ARBA" id="ARBA00022475"/>
    </source>
</evidence>
<dbReference type="NCBIfam" id="TIGR03500">
    <property type="entry name" value="FliO_TIGR"/>
    <property type="match status" value="1"/>
</dbReference>
<feature type="chain" id="PRO_5028945936" description="Flagellar protein" evidence="8">
    <location>
        <begin position="18"/>
        <end position="154"/>
    </location>
</feature>
<reference evidence="9 10" key="1">
    <citation type="submission" date="2020-06" db="EMBL/GenBank/DDBJ databases">
        <title>Pseudomonas eucalypticola sp. nov., an endophyte of Eucalyptus dunnii leaves with biocontrol ability of eucalyptus leaf blight.</title>
        <authorList>
            <person name="Liu Y."/>
            <person name="Song Z."/>
            <person name="Zeng H."/>
            <person name="Lu M."/>
            <person name="Wang X."/>
            <person name="Lian X."/>
            <person name="Zhang Q."/>
        </authorList>
    </citation>
    <scope>NUCLEOTIDE SEQUENCE [LARGE SCALE GENOMIC DNA]</scope>
    <source>
        <strain evidence="9 10">NP-1</strain>
    </source>
</reference>
<comment type="subcellular location">
    <subcellularLocation>
        <location evidence="7">Cell membrane</location>
    </subcellularLocation>
    <subcellularLocation>
        <location evidence="7">Bacterial flagellum basal body</location>
    </subcellularLocation>
</comment>
<keyword evidence="9" id="KW-0966">Cell projection</keyword>
<keyword evidence="8" id="KW-0732">Signal</keyword>
<evidence type="ECO:0000256" key="7">
    <source>
        <dbReference type="RuleBase" id="RU362064"/>
    </source>
</evidence>
<comment type="similarity">
    <text evidence="6 7">Belongs to the FliO/MopB family.</text>
</comment>
<keyword evidence="9" id="KW-0282">Flagellum</keyword>
<evidence type="ECO:0000256" key="8">
    <source>
        <dbReference type="SAM" id="SignalP"/>
    </source>
</evidence>
<accession>A0A7D5H4A9</accession>
<keyword evidence="2 7" id="KW-0812">Transmembrane</keyword>
<keyword evidence="9" id="KW-0969">Cilium</keyword>
<keyword evidence="4 7" id="KW-0472">Membrane</keyword>
<dbReference type="EMBL" id="CP056030">
    <property type="protein sequence ID" value="QKZ03629.1"/>
    <property type="molecule type" value="Genomic_DNA"/>
</dbReference>
<protein>
    <recommendedName>
        <fullName evidence="7">Flagellar protein</fullName>
    </recommendedName>
</protein>
<dbReference type="InterPro" id="IPR052205">
    <property type="entry name" value="FliO/MopB"/>
</dbReference>
<feature type="transmembrane region" description="Helical" evidence="7">
    <location>
        <begin position="47"/>
        <end position="68"/>
    </location>
</feature>
<keyword evidence="5 7" id="KW-0975">Bacterial flagellum</keyword>
<keyword evidence="1 7" id="KW-1003">Cell membrane</keyword>
<gene>
    <name evidence="9" type="primary">fliO</name>
    <name evidence="9" type="ORF">HWQ56_07430</name>
</gene>
<name>A0A7D5H4A9_9PSED</name>
<keyword evidence="3 7" id="KW-1133">Transmembrane helix</keyword>
<dbReference type="AlphaFoldDB" id="A0A7D5H4A9"/>
<dbReference type="KEGG" id="pez:HWQ56_07430"/>
<dbReference type="GO" id="GO:0005886">
    <property type="term" value="C:plasma membrane"/>
    <property type="evidence" value="ECO:0007669"/>
    <property type="project" value="UniProtKB-SubCell"/>
</dbReference>